<protein>
    <recommendedName>
        <fullName evidence="2">Lipoprotein</fullName>
    </recommendedName>
</protein>
<evidence type="ECO:0000313" key="1">
    <source>
        <dbReference type="EMBL" id="SVD77812.1"/>
    </source>
</evidence>
<dbReference type="PROSITE" id="PS51257">
    <property type="entry name" value="PROKAR_LIPOPROTEIN"/>
    <property type="match status" value="1"/>
</dbReference>
<sequence length="118" mass="13135">MKNILAPLSMIILFYGCASVEPLQEEGWSGRNFNDLITAWGTPFNTSDLSDGRKIVRFNLAHCERSRCLYSASEIIDGLAYYCNIDVFVEPNNTVARMDYIAEGGEGSCLRLISELGD</sequence>
<reference evidence="1" key="1">
    <citation type="submission" date="2018-05" db="EMBL/GenBank/DDBJ databases">
        <authorList>
            <person name="Lanie J.A."/>
            <person name="Ng W.-L."/>
            <person name="Kazmierczak K.M."/>
            <person name="Andrzejewski T.M."/>
            <person name="Davidsen T.M."/>
            <person name="Wayne K.J."/>
            <person name="Tettelin H."/>
            <person name="Glass J.I."/>
            <person name="Rusch D."/>
            <person name="Podicherti R."/>
            <person name="Tsui H.-C.T."/>
            <person name="Winkler M.E."/>
        </authorList>
    </citation>
    <scope>NUCLEOTIDE SEQUENCE</scope>
</reference>
<evidence type="ECO:0008006" key="2">
    <source>
        <dbReference type="Google" id="ProtNLM"/>
    </source>
</evidence>
<dbReference type="EMBL" id="UINC01172638">
    <property type="protein sequence ID" value="SVD77812.1"/>
    <property type="molecule type" value="Genomic_DNA"/>
</dbReference>
<organism evidence="1">
    <name type="scientific">marine metagenome</name>
    <dbReference type="NCBI Taxonomy" id="408172"/>
    <lineage>
        <taxon>unclassified sequences</taxon>
        <taxon>metagenomes</taxon>
        <taxon>ecological metagenomes</taxon>
    </lineage>
</organism>
<accession>A0A382Y382</accession>
<gene>
    <name evidence="1" type="ORF">METZ01_LOCUS430666</name>
</gene>
<name>A0A382Y382_9ZZZZ</name>
<proteinExistence type="predicted"/>
<dbReference type="AlphaFoldDB" id="A0A382Y382"/>